<dbReference type="RefSeq" id="WP_071631649.1">
    <property type="nucleotide sequence ID" value="NZ_MOEC01000008.1"/>
</dbReference>
<feature type="domain" description="Aminoglycoside phosphotransferase" evidence="1">
    <location>
        <begin position="24"/>
        <end position="247"/>
    </location>
</feature>
<sequence>MRKPIVSRSSLTATITRALGEVSDLTQITEGEESRAFSFRANGENYIVRINETVNGFNKDAYAYQRFATAALPIPEVVALGELDNGHAYCVSRRALGVTLQDLTRTELPAVVGPVASVLEAIASSTIGTASGYGPFDSQGRGAYATWRDFLTAIANPHQYKWNTLRHQVDVNRICLLLNEVLYLAEQCPEVRQLVHGDFGSNNVLTDGHRITGVIDWSEAMVGDPLYDVANILFWRTWLECMEQQARFFEVHCADHLRPKERLRCYQLRIGLEEIYENALHGTADNVAWAINRCEEL</sequence>
<dbReference type="Proteomes" id="UP000182985">
    <property type="component" value="Unassembled WGS sequence"/>
</dbReference>
<dbReference type="Gene3D" id="3.90.1200.10">
    <property type="match status" value="1"/>
</dbReference>
<accession>A0A1J6HMI7</accession>
<keyword evidence="3" id="KW-1185">Reference proteome</keyword>
<evidence type="ECO:0000259" key="1">
    <source>
        <dbReference type="Pfam" id="PF01636"/>
    </source>
</evidence>
<gene>
    <name evidence="2" type="ORF">BLA27_10170</name>
</gene>
<organism evidence="2 3">
    <name type="scientific">Brucella cytisi</name>
    <dbReference type="NCBI Taxonomy" id="407152"/>
    <lineage>
        <taxon>Bacteria</taxon>
        <taxon>Pseudomonadati</taxon>
        <taxon>Pseudomonadota</taxon>
        <taxon>Alphaproteobacteria</taxon>
        <taxon>Hyphomicrobiales</taxon>
        <taxon>Brucellaceae</taxon>
        <taxon>Brucella/Ochrobactrum group</taxon>
        <taxon>Brucella</taxon>
    </lineage>
</organism>
<evidence type="ECO:0000313" key="2">
    <source>
        <dbReference type="EMBL" id="OIS93665.1"/>
    </source>
</evidence>
<dbReference type="OrthoDB" id="3806873at2"/>
<dbReference type="EMBL" id="MOEC01000008">
    <property type="protein sequence ID" value="OIS93665.1"/>
    <property type="molecule type" value="Genomic_DNA"/>
</dbReference>
<name>A0A1J6HMI7_9HYPH</name>
<proteinExistence type="predicted"/>
<dbReference type="SUPFAM" id="SSF56112">
    <property type="entry name" value="Protein kinase-like (PK-like)"/>
    <property type="match status" value="1"/>
</dbReference>
<dbReference type="PANTHER" id="PTHR21310">
    <property type="entry name" value="AMINOGLYCOSIDE PHOSPHOTRANSFERASE-RELATED-RELATED"/>
    <property type="match status" value="1"/>
</dbReference>
<reference evidence="2 3" key="1">
    <citation type="submission" date="2016-10" db="EMBL/GenBank/DDBJ databases">
        <title>The Draft Genome Sequence of the Potato Rhizosphere Bacteria Ochrobactrum sp. IPA7.2.</title>
        <authorList>
            <person name="Gogoleva N.E."/>
            <person name="Khlopko Y.A."/>
            <person name="Burygin G.L."/>
            <person name="Plotnikov A.O."/>
        </authorList>
    </citation>
    <scope>NUCLEOTIDE SEQUENCE [LARGE SCALE GENOMIC DNA]</scope>
    <source>
        <strain evidence="2 3">IPA7.2</strain>
    </source>
</reference>
<comment type="caution">
    <text evidence="2">The sequence shown here is derived from an EMBL/GenBank/DDBJ whole genome shotgun (WGS) entry which is preliminary data.</text>
</comment>
<dbReference type="Gene3D" id="3.30.200.150">
    <property type="match status" value="1"/>
</dbReference>
<dbReference type="InterPro" id="IPR011009">
    <property type="entry name" value="Kinase-like_dom_sf"/>
</dbReference>
<protein>
    <recommendedName>
        <fullName evidence="1">Aminoglycoside phosphotransferase domain-containing protein</fullName>
    </recommendedName>
</protein>
<dbReference type="Pfam" id="PF01636">
    <property type="entry name" value="APH"/>
    <property type="match status" value="1"/>
</dbReference>
<dbReference type="InterPro" id="IPR002575">
    <property type="entry name" value="Aminoglycoside_PTrfase"/>
</dbReference>
<dbReference type="AlphaFoldDB" id="A0A1J6HMI7"/>
<dbReference type="InterPro" id="IPR051678">
    <property type="entry name" value="AGP_Transferase"/>
</dbReference>
<evidence type="ECO:0000313" key="3">
    <source>
        <dbReference type="Proteomes" id="UP000182985"/>
    </source>
</evidence>